<proteinExistence type="predicted"/>
<evidence type="ECO:0000313" key="2">
    <source>
        <dbReference type="Proteomes" id="UP001165136"/>
    </source>
</evidence>
<evidence type="ECO:0008006" key="3">
    <source>
        <dbReference type="Google" id="ProtNLM"/>
    </source>
</evidence>
<reference evidence="1" key="1">
    <citation type="submission" date="2023-03" db="EMBL/GenBank/DDBJ databases">
        <title>Amycolatopsis taiwanensis NBRC 103393.</title>
        <authorList>
            <person name="Ichikawa N."/>
            <person name="Sato H."/>
            <person name="Tonouchi N."/>
        </authorList>
    </citation>
    <scope>NUCLEOTIDE SEQUENCE</scope>
    <source>
        <strain evidence="1">NBRC 103393</strain>
    </source>
</reference>
<dbReference type="AlphaFoldDB" id="A0A9W6RC54"/>
<name>A0A9W6RC54_9PSEU</name>
<keyword evidence="2" id="KW-1185">Reference proteome</keyword>
<dbReference type="EMBL" id="BSTI01000035">
    <property type="protein sequence ID" value="GLY71387.1"/>
    <property type="molecule type" value="Genomic_DNA"/>
</dbReference>
<organism evidence="1 2">
    <name type="scientific">Amycolatopsis taiwanensis</name>
    <dbReference type="NCBI Taxonomy" id="342230"/>
    <lineage>
        <taxon>Bacteria</taxon>
        <taxon>Bacillati</taxon>
        <taxon>Actinomycetota</taxon>
        <taxon>Actinomycetes</taxon>
        <taxon>Pseudonocardiales</taxon>
        <taxon>Pseudonocardiaceae</taxon>
        <taxon>Amycolatopsis</taxon>
    </lineage>
</organism>
<gene>
    <name evidence="1" type="ORF">Atai01_80060</name>
</gene>
<accession>A0A9W6RC54</accession>
<protein>
    <recommendedName>
        <fullName evidence="3">Core-binding (CB) domain-containing protein</fullName>
    </recommendedName>
</protein>
<dbReference type="Proteomes" id="UP001165136">
    <property type="component" value="Unassembled WGS sequence"/>
</dbReference>
<comment type="caution">
    <text evidence="1">The sequence shown here is derived from an EMBL/GenBank/DDBJ whole genome shotgun (WGS) entry which is preliminary data.</text>
</comment>
<sequence>MLVVSSLGVRGKDAKTLREYAYMVRRFVHFLDARGRGLLAATESDLKAYTCCAPAGLPDIVQPGRPARIGIREVPARNPTGISVPLRFDPASVKCVGVATELADEWVDYVSIASMSTSRAREYRQAIQSFCRTVDEMLGDSSAAASPTAAHPDLGVVLAEWERGLPAGYRAGSMKPANLASAVRALIIRRADVAQQPPPTPVVRRPP</sequence>
<evidence type="ECO:0000313" key="1">
    <source>
        <dbReference type="EMBL" id="GLY71387.1"/>
    </source>
</evidence>